<evidence type="ECO:0000259" key="1">
    <source>
        <dbReference type="Pfam" id="PF02823"/>
    </source>
</evidence>
<name>A0A4S8I6P5_MUSBA</name>
<accession>A0A4S8I6P5</accession>
<comment type="caution">
    <text evidence="2">The sequence shown here is derived from an EMBL/GenBank/DDBJ whole genome shotgun (WGS) entry which is preliminary data.</text>
</comment>
<dbReference type="Proteomes" id="UP000317650">
    <property type="component" value="Unassembled WGS sequence"/>
</dbReference>
<dbReference type="AlphaFoldDB" id="A0A4S8I6P5"/>
<dbReference type="GO" id="GO:0015986">
    <property type="term" value="P:proton motive force-driven ATP synthesis"/>
    <property type="evidence" value="ECO:0007669"/>
    <property type="project" value="InterPro"/>
</dbReference>
<dbReference type="InterPro" id="IPR036771">
    <property type="entry name" value="ATPsynth_dsu/esu_N"/>
</dbReference>
<sequence length="98" mass="11039">MRRWCDALPMAEYFRGQMGVVPNHALCTAVDIRSLENTASTDQWLTVALMGGFARKRNKEITILGNDAEIRNDSDPQEAQSLECLKLTGVELRVETRN</sequence>
<evidence type="ECO:0000313" key="2">
    <source>
        <dbReference type="EMBL" id="THU42672.1"/>
    </source>
</evidence>
<organism evidence="2 3">
    <name type="scientific">Musa balbisiana</name>
    <name type="common">Banana</name>
    <dbReference type="NCBI Taxonomy" id="52838"/>
    <lineage>
        <taxon>Eukaryota</taxon>
        <taxon>Viridiplantae</taxon>
        <taxon>Streptophyta</taxon>
        <taxon>Embryophyta</taxon>
        <taxon>Tracheophyta</taxon>
        <taxon>Spermatophyta</taxon>
        <taxon>Magnoliopsida</taxon>
        <taxon>Liliopsida</taxon>
        <taxon>Zingiberales</taxon>
        <taxon>Musaceae</taxon>
        <taxon>Musa</taxon>
    </lineage>
</organism>
<dbReference type="EMBL" id="PYDT01000843">
    <property type="protein sequence ID" value="THU42672.1"/>
    <property type="molecule type" value="Genomic_DNA"/>
</dbReference>
<feature type="domain" description="ATP synthase F1 complex delta/epsilon subunit N-terminal" evidence="1">
    <location>
        <begin position="15"/>
        <end position="68"/>
    </location>
</feature>
<protein>
    <recommendedName>
        <fullName evidence="1">ATP synthase F1 complex delta/epsilon subunit N-terminal domain-containing protein</fullName>
    </recommendedName>
</protein>
<dbReference type="Pfam" id="PF02823">
    <property type="entry name" value="ATP-synt_DE_N"/>
    <property type="match status" value="1"/>
</dbReference>
<gene>
    <name evidence="2" type="ORF">C4D60_Mb00t17260</name>
</gene>
<evidence type="ECO:0000313" key="3">
    <source>
        <dbReference type="Proteomes" id="UP000317650"/>
    </source>
</evidence>
<reference evidence="2 3" key="1">
    <citation type="journal article" date="2019" name="Nat. Plants">
        <title>Genome sequencing of Musa balbisiana reveals subgenome evolution and function divergence in polyploid bananas.</title>
        <authorList>
            <person name="Yao X."/>
        </authorList>
    </citation>
    <scope>NUCLEOTIDE SEQUENCE [LARGE SCALE GENOMIC DNA]</scope>
    <source>
        <strain evidence="3">cv. DH-PKW</strain>
        <tissue evidence="2">Leaves</tissue>
    </source>
</reference>
<dbReference type="STRING" id="52838.A0A4S8I6P5"/>
<dbReference type="Gene3D" id="2.60.15.10">
    <property type="entry name" value="F0F1 ATP synthase delta/epsilon subunit, N-terminal"/>
    <property type="match status" value="1"/>
</dbReference>
<proteinExistence type="predicted"/>
<dbReference type="InterPro" id="IPR020546">
    <property type="entry name" value="ATP_synth_F1_dsu/esu_N"/>
</dbReference>
<dbReference type="SUPFAM" id="SSF51344">
    <property type="entry name" value="Epsilon subunit of F1F0-ATP synthase N-terminal domain"/>
    <property type="match status" value="1"/>
</dbReference>
<keyword evidence="3" id="KW-1185">Reference proteome</keyword>